<feature type="compositionally biased region" description="Low complexity" evidence="1">
    <location>
        <begin position="115"/>
        <end position="125"/>
    </location>
</feature>
<organism evidence="2 3">
    <name type="scientific">Nibribacter ruber</name>
    <dbReference type="NCBI Taxonomy" id="2698458"/>
    <lineage>
        <taxon>Bacteria</taxon>
        <taxon>Pseudomonadati</taxon>
        <taxon>Bacteroidota</taxon>
        <taxon>Cytophagia</taxon>
        <taxon>Cytophagales</taxon>
        <taxon>Hymenobacteraceae</taxon>
        <taxon>Nibribacter</taxon>
    </lineage>
</organism>
<protein>
    <submittedName>
        <fullName evidence="2">YtxH domain-containing protein</fullName>
    </submittedName>
</protein>
<feature type="compositionally biased region" description="Gly residues" evidence="1">
    <location>
        <begin position="126"/>
        <end position="135"/>
    </location>
</feature>
<dbReference type="InterPro" id="IPR024623">
    <property type="entry name" value="YtxH"/>
</dbReference>
<feature type="region of interest" description="Disordered" evidence="1">
    <location>
        <begin position="72"/>
        <end position="135"/>
    </location>
</feature>
<evidence type="ECO:0000313" key="3">
    <source>
        <dbReference type="Proteomes" id="UP000464214"/>
    </source>
</evidence>
<proteinExistence type="predicted"/>
<evidence type="ECO:0000256" key="1">
    <source>
        <dbReference type="SAM" id="MobiDB-lite"/>
    </source>
</evidence>
<sequence length="135" mass="13068">MKKDNNGKILLAMLAGASAGVIAGILMAPETGEATRGNLKKSASKLGKDLESKLQAGMEQLQSMSAGAGSLLNKVKGGSGDADVTNTGSNTNATSHLANNPTGGNIEAAGEATPSGAKAPSKGAKTTGGGANTAS</sequence>
<dbReference type="RefSeq" id="WP_160690379.1">
    <property type="nucleotide sequence ID" value="NZ_CP047897.1"/>
</dbReference>
<accession>A0A6P1NXX8</accession>
<reference evidence="2 3" key="1">
    <citation type="submission" date="2020-01" db="EMBL/GenBank/DDBJ databases">
        <authorList>
            <person name="Kim M."/>
        </authorList>
    </citation>
    <scope>NUCLEOTIDE SEQUENCE [LARGE SCALE GENOMIC DNA]</scope>
    <source>
        <strain evidence="2 3">BT10</strain>
    </source>
</reference>
<dbReference type="Pfam" id="PF12732">
    <property type="entry name" value="YtxH"/>
    <property type="match status" value="1"/>
</dbReference>
<evidence type="ECO:0000313" key="2">
    <source>
        <dbReference type="EMBL" id="QHL87204.1"/>
    </source>
</evidence>
<dbReference type="KEGG" id="nib:GU926_07065"/>
<dbReference type="Proteomes" id="UP000464214">
    <property type="component" value="Chromosome"/>
</dbReference>
<dbReference type="AlphaFoldDB" id="A0A6P1NXX8"/>
<name>A0A6P1NXX8_9BACT</name>
<dbReference type="EMBL" id="CP047897">
    <property type="protein sequence ID" value="QHL87204.1"/>
    <property type="molecule type" value="Genomic_DNA"/>
</dbReference>
<gene>
    <name evidence="2" type="ORF">GU926_07065</name>
</gene>
<keyword evidence="3" id="KW-1185">Reference proteome</keyword>
<feature type="compositionally biased region" description="Polar residues" evidence="1">
    <location>
        <begin position="84"/>
        <end position="103"/>
    </location>
</feature>